<keyword evidence="2" id="KW-1185">Reference proteome</keyword>
<dbReference type="AlphaFoldDB" id="A0AAD0SFZ1"/>
<dbReference type="Proteomes" id="UP000263881">
    <property type="component" value="Chromosome"/>
</dbReference>
<gene>
    <name evidence="1" type="ORF">CKQ53_08925</name>
</gene>
<protein>
    <submittedName>
        <fullName evidence="1">Uncharacterized protein</fullName>
    </submittedName>
</protein>
<evidence type="ECO:0000313" key="2">
    <source>
        <dbReference type="Proteomes" id="UP000263881"/>
    </source>
</evidence>
<dbReference type="EMBL" id="CP023009">
    <property type="protein sequence ID" value="AXW87092.1"/>
    <property type="molecule type" value="Genomic_DNA"/>
</dbReference>
<evidence type="ECO:0000313" key="1">
    <source>
        <dbReference type="EMBL" id="AXW87092.1"/>
    </source>
</evidence>
<sequence>MALHGIYIDVDKSADVLERTLTFDYSWNGNYLIMKNTNMFKNLADTAPDNATPYSKNEVIRFEMLTDKVYLVSAFRPTFACNVR</sequence>
<dbReference type="KEGG" id="lbq:CKQ53_08925"/>
<dbReference type="RefSeq" id="WP_085651510.1">
    <property type="nucleotide sequence ID" value="NZ_CP023009.1"/>
</dbReference>
<organism evidence="1 2">
    <name type="scientific">Lonsdalea britannica</name>
    <dbReference type="NCBI Taxonomy" id="1082704"/>
    <lineage>
        <taxon>Bacteria</taxon>
        <taxon>Pseudomonadati</taxon>
        <taxon>Pseudomonadota</taxon>
        <taxon>Gammaproteobacteria</taxon>
        <taxon>Enterobacterales</taxon>
        <taxon>Pectobacteriaceae</taxon>
        <taxon>Lonsdalea</taxon>
    </lineage>
</organism>
<accession>A0AAD0SFZ1</accession>
<name>A0AAD0SFZ1_9GAMM</name>
<proteinExistence type="predicted"/>
<reference evidence="1 2" key="1">
    <citation type="submission" date="2017-08" db="EMBL/GenBank/DDBJ databases">
        <title>Comparative genomics of bacteria isolated from necrotic lesions of AOD affected trees.</title>
        <authorList>
            <person name="Doonan J."/>
            <person name="Denman S."/>
            <person name="McDonald J.E."/>
        </authorList>
    </citation>
    <scope>NUCLEOTIDE SEQUENCE [LARGE SCALE GENOMIC DNA]</scope>
    <source>
        <strain evidence="1 2">477</strain>
    </source>
</reference>